<accession>A0A7X6CZP1</accession>
<name>A0A7X6CZP1_9ACTN</name>
<dbReference type="InterPro" id="IPR029058">
    <property type="entry name" value="AB_hydrolase_fold"/>
</dbReference>
<gene>
    <name evidence="1" type="ORF">HCN56_07385</name>
</gene>
<comment type="caution">
    <text evidence="1">The sequence shown here is derived from an EMBL/GenBank/DDBJ whole genome shotgun (WGS) entry which is preliminary data.</text>
</comment>
<reference evidence="1 2" key="1">
    <citation type="submission" date="2020-03" db="EMBL/GenBank/DDBJ databases">
        <title>Draft genome of Streptomyces sp. ventii, isolated from the Axial Seamount in the Pacific Ocean, and resequencing of the two type strains Streptomyces lonarensis strain NCL 716 and Streptomyces bohaiensis strain 11A07.</title>
        <authorList>
            <person name="Loughran R.M."/>
            <person name="Pfannmuller K.M."/>
            <person name="Wasson B.J."/>
            <person name="Deadmond M.C."/>
            <person name="Paddock B.E."/>
            <person name="Koyack M.J."/>
            <person name="Gallegos D.A."/>
            <person name="Mitchell E.A."/>
            <person name="Ushijima B."/>
            <person name="Saw J.H."/>
            <person name="Mcphail K.L."/>
            <person name="Videau P."/>
        </authorList>
    </citation>
    <scope>NUCLEOTIDE SEQUENCE [LARGE SCALE GENOMIC DNA]</scope>
    <source>
        <strain evidence="1 2">NCL716</strain>
    </source>
</reference>
<dbReference type="EMBL" id="JAAVJD010000035">
    <property type="protein sequence ID" value="NJQ05404.1"/>
    <property type="molecule type" value="Genomic_DNA"/>
</dbReference>
<keyword evidence="2" id="KW-1185">Reference proteome</keyword>
<dbReference type="SUPFAM" id="SSF53474">
    <property type="entry name" value="alpha/beta-Hydrolases"/>
    <property type="match status" value="1"/>
</dbReference>
<protein>
    <recommendedName>
        <fullName evidence="3">Alpha/beta hydrolase</fullName>
    </recommendedName>
</protein>
<evidence type="ECO:0000313" key="2">
    <source>
        <dbReference type="Proteomes" id="UP000578686"/>
    </source>
</evidence>
<sequence>MTATLVILPSVLLGARPYRPLAERFGARGRVATVADTADATTPSAVAERYRRAAPDAPVTWVAHSNAGMYLPQLLHDRPGDAGVLLDATVPGAPPHVSADGEWLATLTGLADGDGVLPPWAEWWGTEQIEELVPDQALMPLLTDGAPRLPVGYFTAAVAVPAAWQGAPLGYVAYDGPYTGVRDAMAEEGRPTRHVTGGHLALLVDPEPTVDAVLAVEEQLLRRR</sequence>
<evidence type="ECO:0008006" key="3">
    <source>
        <dbReference type="Google" id="ProtNLM"/>
    </source>
</evidence>
<dbReference type="Proteomes" id="UP000578686">
    <property type="component" value="Unassembled WGS sequence"/>
</dbReference>
<proteinExistence type="predicted"/>
<dbReference type="RefSeq" id="WP_167968688.1">
    <property type="nucleotide sequence ID" value="NZ_BHZG01000362.1"/>
</dbReference>
<dbReference type="AlphaFoldDB" id="A0A7X6CZP1"/>
<organism evidence="1 2">
    <name type="scientific">Streptomyces lonarensis</name>
    <dbReference type="NCBI Taxonomy" id="700599"/>
    <lineage>
        <taxon>Bacteria</taxon>
        <taxon>Bacillati</taxon>
        <taxon>Actinomycetota</taxon>
        <taxon>Actinomycetes</taxon>
        <taxon>Kitasatosporales</taxon>
        <taxon>Streptomycetaceae</taxon>
        <taxon>Streptomyces</taxon>
    </lineage>
</organism>
<evidence type="ECO:0000313" key="1">
    <source>
        <dbReference type="EMBL" id="NJQ05404.1"/>
    </source>
</evidence>